<dbReference type="AlphaFoldDB" id="A0AAN8B1L8"/>
<proteinExistence type="predicted"/>
<organism evidence="1 2">
    <name type="scientific">Champsocephalus esox</name>
    <name type="common">pike icefish</name>
    <dbReference type="NCBI Taxonomy" id="159716"/>
    <lineage>
        <taxon>Eukaryota</taxon>
        <taxon>Metazoa</taxon>
        <taxon>Chordata</taxon>
        <taxon>Craniata</taxon>
        <taxon>Vertebrata</taxon>
        <taxon>Euteleostomi</taxon>
        <taxon>Actinopterygii</taxon>
        <taxon>Neopterygii</taxon>
        <taxon>Teleostei</taxon>
        <taxon>Neoteleostei</taxon>
        <taxon>Acanthomorphata</taxon>
        <taxon>Eupercaria</taxon>
        <taxon>Perciformes</taxon>
        <taxon>Notothenioidei</taxon>
        <taxon>Channichthyidae</taxon>
        <taxon>Champsocephalus</taxon>
    </lineage>
</organism>
<evidence type="ECO:0000313" key="2">
    <source>
        <dbReference type="Proteomes" id="UP001335648"/>
    </source>
</evidence>
<keyword evidence="2" id="KW-1185">Reference proteome</keyword>
<comment type="caution">
    <text evidence="1">The sequence shown here is derived from an EMBL/GenBank/DDBJ whole genome shotgun (WGS) entry which is preliminary data.</text>
</comment>
<dbReference type="Proteomes" id="UP001335648">
    <property type="component" value="Unassembled WGS sequence"/>
</dbReference>
<sequence>MLPYAFLERAIFINQDTVASMYPFVSLGFEGRCGFRAMIRAHSSSHTSPAMRWDASCSDTRRAPKMADNSTVWRCGMFRKSANQSHDQRACNGLYHSECGGVCNCKMLQSNFNNPD</sequence>
<evidence type="ECO:0000313" key="1">
    <source>
        <dbReference type="EMBL" id="KAK5876751.1"/>
    </source>
</evidence>
<name>A0AAN8B1L8_9TELE</name>
<dbReference type="EMBL" id="JAULUE010002067">
    <property type="protein sequence ID" value="KAK5876751.1"/>
    <property type="molecule type" value="Genomic_DNA"/>
</dbReference>
<protein>
    <submittedName>
        <fullName evidence="1">Uncharacterized protein</fullName>
    </submittedName>
</protein>
<accession>A0AAN8B1L8</accession>
<gene>
    <name evidence="1" type="ORF">CesoFtcFv8_026074</name>
</gene>
<reference evidence="1 2" key="1">
    <citation type="journal article" date="2023" name="Mol. Biol. Evol.">
        <title>Genomics of Secondarily Temperate Adaptation in the Only Non-Antarctic Icefish.</title>
        <authorList>
            <person name="Rivera-Colon A.G."/>
            <person name="Rayamajhi N."/>
            <person name="Minhas B.F."/>
            <person name="Madrigal G."/>
            <person name="Bilyk K.T."/>
            <person name="Yoon V."/>
            <person name="Hune M."/>
            <person name="Gregory S."/>
            <person name="Cheng C.H.C."/>
            <person name="Catchen J.M."/>
        </authorList>
    </citation>
    <scope>NUCLEOTIDE SEQUENCE [LARGE SCALE GENOMIC DNA]</scope>
    <source>
        <strain evidence="1">JC2023a</strain>
    </source>
</reference>